<keyword evidence="4" id="KW-0732">Signal</keyword>
<dbReference type="PANTHER" id="PTHR10009:SF7">
    <property type="entry name" value="GH10609P-RELATED"/>
    <property type="match status" value="1"/>
</dbReference>
<dbReference type="InterPro" id="IPR017996">
    <property type="entry name" value="MRJP/yellow-related"/>
</dbReference>
<comment type="subcellular location">
    <subcellularLocation>
        <location evidence="1">Secreted</location>
    </subcellularLocation>
</comment>
<dbReference type="InterPro" id="IPR011042">
    <property type="entry name" value="6-blade_b-propeller_TolB-like"/>
</dbReference>
<evidence type="ECO:0000313" key="7">
    <source>
        <dbReference type="Proteomes" id="UP000015102"/>
    </source>
</evidence>
<dbReference type="HOGENOM" id="CLU_1062791_0_0_1"/>
<keyword evidence="5" id="KW-0325">Glycoprotein</keyword>
<organism evidence="6 7">
    <name type="scientific">Megaselia scalaris</name>
    <name type="common">Humpbacked fly</name>
    <name type="synonym">Phora scalaris</name>
    <dbReference type="NCBI Taxonomy" id="36166"/>
    <lineage>
        <taxon>Eukaryota</taxon>
        <taxon>Metazoa</taxon>
        <taxon>Ecdysozoa</taxon>
        <taxon>Arthropoda</taxon>
        <taxon>Hexapoda</taxon>
        <taxon>Insecta</taxon>
        <taxon>Pterygota</taxon>
        <taxon>Neoptera</taxon>
        <taxon>Endopterygota</taxon>
        <taxon>Diptera</taxon>
        <taxon>Brachycera</taxon>
        <taxon>Muscomorpha</taxon>
        <taxon>Platypezoidea</taxon>
        <taxon>Phoridae</taxon>
        <taxon>Megaseliini</taxon>
        <taxon>Megaselia</taxon>
    </lineage>
</organism>
<evidence type="ECO:0000256" key="5">
    <source>
        <dbReference type="ARBA" id="ARBA00023180"/>
    </source>
</evidence>
<dbReference type="GO" id="GO:0005576">
    <property type="term" value="C:extracellular region"/>
    <property type="evidence" value="ECO:0007669"/>
    <property type="project" value="UniProtKB-SubCell"/>
</dbReference>
<sequence>MEFQFPSVRDEREAAAKGIFSIYGPRNQPPYDIDIQYFKNDKLIRRYEFPEEQISSVSGKTALGRVEVATKNGVCNETMAYVSDFFQPALLVYSFSDDILGEALSAENEYIVSTDILNNKNNWNDQNESRKMALDGYFQSLGSRETRCSTGVMDSSFNYYCIAEKYSAISYWNLKHPETGTNLLLTDKTYLSDPGCLKIIVAPDGNEELFIVKSSIIKVLTGNYNSQKFNFFLSSCRITDLLAKRNCTTFLCPHGKCENQAL</sequence>
<comment type="similarity">
    <text evidence="2">Belongs to the major royal jelly protein family.</text>
</comment>
<dbReference type="Pfam" id="PF03022">
    <property type="entry name" value="MRJP"/>
    <property type="match status" value="2"/>
</dbReference>
<keyword evidence="7" id="KW-1185">Reference proteome</keyword>
<dbReference type="EnsemblMetazoa" id="MESCA000028-RA">
    <property type="protein sequence ID" value="MESCA000028-PA"/>
    <property type="gene ID" value="MESCA000028"/>
</dbReference>
<accession>T1G9Y6</accession>
<evidence type="ECO:0000256" key="1">
    <source>
        <dbReference type="ARBA" id="ARBA00004613"/>
    </source>
</evidence>
<dbReference type="AlphaFoldDB" id="T1G9Y6"/>
<proteinExistence type="inferred from homology"/>
<evidence type="ECO:0000256" key="3">
    <source>
        <dbReference type="ARBA" id="ARBA00022525"/>
    </source>
</evidence>
<reference evidence="7" key="1">
    <citation type="submission" date="2013-02" db="EMBL/GenBank/DDBJ databases">
        <authorList>
            <person name="Hughes D."/>
        </authorList>
    </citation>
    <scope>NUCLEOTIDE SEQUENCE</scope>
    <source>
        <strain>Durham</strain>
        <strain evidence="7">NC isolate 2 -- Noor lab</strain>
    </source>
</reference>
<name>T1G9Y6_MEGSC</name>
<evidence type="ECO:0000313" key="6">
    <source>
        <dbReference type="EnsemblMetazoa" id="MESCA000028-PA"/>
    </source>
</evidence>
<evidence type="ECO:0000256" key="2">
    <source>
        <dbReference type="ARBA" id="ARBA00009127"/>
    </source>
</evidence>
<dbReference type="PANTHER" id="PTHR10009">
    <property type="entry name" value="PROTEIN YELLOW-RELATED"/>
    <property type="match status" value="1"/>
</dbReference>
<reference evidence="6" key="2">
    <citation type="submission" date="2015-06" db="UniProtKB">
        <authorList>
            <consortium name="EnsemblMetazoa"/>
        </authorList>
    </citation>
    <scope>IDENTIFICATION</scope>
</reference>
<protein>
    <recommendedName>
        <fullName evidence="8">Bee-milk protein</fullName>
    </recommendedName>
</protein>
<dbReference type="EMBL" id="CAQQ02391194">
    <property type="status" value="NOT_ANNOTATED_CDS"/>
    <property type="molecule type" value="Genomic_DNA"/>
</dbReference>
<dbReference type="Proteomes" id="UP000015102">
    <property type="component" value="Unassembled WGS sequence"/>
</dbReference>
<dbReference type="Gene3D" id="2.120.10.30">
    <property type="entry name" value="TolB, C-terminal domain"/>
    <property type="match status" value="2"/>
</dbReference>
<keyword evidence="3" id="KW-0964">Secreted</keyword>
<evidence type="ECO:0008006" key="8">
    <source>
        <dbReference type="Google" id="ProtNLM"/>
    </source>
</evidence>
<evidence type="ECO:0000256" key="4">
    <source>
        <dbReference type="ARBA" id="ARBA00022729"/>
    </source>
</evidence>
<dbReference type="STRING" id="36166.T1G9Y6"/>